<proteinExistence type="inferred from homology"/>
<feature type="domain" description="EthD" evidence="2">
    <location>
        <begin position="46"/>
        <end position="137"/>
    </location>
</feature>
<dbReference type="AlphaFoldDB" id="A0A6A6XNR3"/>
<dbReference type="OrthoDB" id="3454835at2759"/>
<keyword evidence="4" id="KW-1185">Reference proteome</keyword>
<dbReference type="SUPFAM" id="SSF54909">
    <property type="entry name" value="Dimeric alpha+beta barrel"/>
    <property type="match status" value="1"/>
</dbReference>
<name>A0A6A6XNR3_9PLEO</name>
<accession>A0A6A6XNR3</accession>
<protein>
    <recommendedName>
        <fullName evidence="2">EthD domain-containing protein</fullName>
    </recommendedName>
</protein>
<organism evidence="3 4">
    <name type="scientific">Melanomma pulvis-pyrius CBS 109.77</name>
    <dbReference type="NCBI Taxonomy" id="1314802"/>
    <lineage>
        <taxon>Eukaryota</taxon>
        <taxon>Fungi</taxon>
        <taxon>Dikarya</taxon>
        <taxon>Ascomycota</taxon>
        <taxon>Pezizomycotina</taxon>
        <taxon>Dothideomycetes</taxon>
        <taxon>Pleosporomycetidae</taxon>
        <taxon>Pleosporales</taxon>
        <taxon>Melanommataceae</taxon>
        <taxon>Melanomma</taxon>
    </lineage>
</organism>
<gene>
    <name evidence="3" type="ORF">K505DRAFT_397195</name>
</gene>
<evidence type="ECO:0000313" key="3">
    <source>
        <dbReference type="EMBL" id="KAF2797818.1"/>
    </source>
</evidence>
<reference evidence="3" key="1">
    <citation type="journal article" date="2020" name="Stud. Mycol.">
        <title>101 Dothideomycetes genomes: a test case for predicting lifestyles and emergence of pathogens.</title>
        <authorList>
            <person name="Haridas S."/>
            <person name="Albert R."/>
            <person name="Binder M."/>
            <person name="Bloem J."/>
            <person name="Labutti K."/>
            <person name="Salamov A."/>
            <person name="Andreopoulos B."/>
            <person name="Baker S."/>
            <person name="Barry K."/>
            <person name="Bills G."/>
            <person name="Bluhm B."/>
            <person name="Cannon C."/>
            <person name="Castanera R."/>
            <person name="Culley D."/>
            <person name="Daum C."/>
            <person name="Ezra D."/>
            <person name="Gonzalez J."/>
            <person name="Henrissat B."/>
            <person name="Kuo A."/>
            <person name="Liang C."/>
            <person name="Lipzen A."/>
            <person name="Lutzoni F."/>
            <person name="Magnuson J."/>
            <person name="Mondo S."/>
            <person name="Nolan M."/>
            <person name="Ohm R."/>
            <person name="Pangilinan J."/>
            <person name="Park H.-J."/>
            <person name="Ramirez L."/>
            <person name="Alfaro M."/>
            <person name="Sun H."/>
            <person name="Tritt A."/>
            <person name="Yoshinaga Y."/>
            <person name="Zwiers L.-H."/>
            <person name="Turgeon B."/>
            <person name="Goodwin S."/>
            <person name="Spatafora J."/>
            <person name="Crous P."/>
            <person name="Grigoriev I."/>
        </authorList>
    </citation>
    <scope>NUCLEOTIDE SEQUENCE</scope>
    <source>
        <strain evidence="3">CBS 109.77</strain>
    </source>
</reference>
<evidence type="ECO:0000313" key="4">
    <source>
        <dbReference type="Proteomes" id="UP000799757"/>
    </source>
</evidence>
<dbReference type="Gene3D" id="3.30.70.100">
    <property type="match status" value="1"/>
</dbReference>
<dbReference type="Pfam" id="PF07110">
    <property type="entry name" value="EthD"/>
    <property type="match status" value="1"/>
</dbReference>
<dbReference type="InterPro" id="IPR011008">
    <property type="entry name" value="Dimeric_a/b-barrel"/>
</dbReference>
<sequence length="177" mass="20007">MKPPAIEAITHSIMDKHNFTFSQLRPGQGSNQQPYLRLLMFFNKLPDISEEKFHQWWQTVHADLTASSAGFNVHVLRYVQFHQTSAHKKELAPLGMEILNFDAMGEMHVKSLDDWVKFSSSPAFTEKLIEDGKNFMQGPLHIMAGYDNLIYGSKIETSGGADGILPNDSRLKTVSKL</sequence>
<dbReference type="EMBL" id="MU001798">
    <property type="protein sequence ID" value="KAF2797818.1"/>
    <property type="molecule type" value="Genomic_DNA"/>
</dbReference>
<evidence type="ECO:0000256" key="1">
    <source>
        <dbReference type="ARBA" id="ARBA00005986"/>
    </source>
</evidence>
<comment type="similarity">
    <text evidence="1">Belongs to the tpcK family.</text>
</comment>
<dbReference type="GO" id="GO:0016491">
    <property type="term" value="F:oxidoreductase activity"/>
    <property type="evidence" value="ECO:0007669"/>
    <property type="project" value="InterPro"/>
</dbReference>
<dbReference type="InterPro" id="IPR009799">
    <property type="entry name" value="EthD_dom"/>
</dbReference>
<evidence type="ECO:0000259" key="2">
    <source>
        <dbReference type="Pfam" id="PF07110"/>
    </source>
</evidence>
<dbReference type="Proteomes" id="UP000799757">
    <property type="component" value="Unassembled WGS sequence"/>
</dbReference>